<dbReference type="InterPro" id="IPR000182">
    <property type="entry name" value="GNAT_dom"/>
</dbReference>
<dbReference type="SUPFAM" id="SSF55729">
    <property type="entry name" value="Acyl-CoA N-acyltransferases (Nat)"/>
    <property type="match status" value="1"/>
</dbReference>
<dbReference type="InterPro" id="IPR016181">
    <property type="entry name" value="Acyl_CoA_acyltransferase"/>
</dbReference>
<feature type="domain" description="N-acetyltransferase" evidence="1">
    <location>
        <begin position="41"/>
        <end position="198"/>
    </location>
</feature>
<dbReference type="PANTHER" id="PTHR43072:SF8">
    <property type="entry name" value="ACYLTRANSFERASE FABY-RELATED"/>
    <property type="match status" value="1"/>
</dbReference>
<comment type="caution">
    <text evidence="2">The sequence shown here is derived from an EMBL/GenBank/DDBJ whole genome shotgun (WGS) entry which is preliminary data.</text>
</comment>
<dbReference type="PROSITE" id="PS51186">
    <property type="entry name" value="GNAT"/>
    <property type="match status" value="1"/>
</dbReference>
<name>A0A645AJ19_9ZZZZ</name>
<sequence length="240" mass="27113">MRFPLAFGVEGGIIPFNMGFNSRQSTLEAPFKRKAENMANYTIRRAKTEDALALLAIYAPYVTDTPVTFEYEVPSLGEFTGRIQSVSAEYPYLVCERDGTPIGYAYAHRYKERAAYQWDAELSVYLSGESRGQGLGKAFYAALIEILRMQNIKNVYGCVLCPNESSERLHESFGFVRVGVFHSTGYKCGAWRDVVWFEKQIAAYEPEPEPFRSIQTVDQNAIDRILLSAENGLSERARHG</sequence>
<dbReference type="PANTHER" id="PTHR43072">
    <property type="entry name" value="N-ACETYLTRANSFERASE"/>
    <property type="match status" value="1"/>
</dbReference>
<evidence type="ECO:0000259" key="1">
    <source>
        <dbReference type="PROSITE" id="PS51186"/>
    </source>
</evidence>
<dbReference type="GO" id="GO:0016747">
    <property type="term" value="F:acyltransferase activity, transferring groups other than amino-acyl groups"/>
    <property type="evidence" value="ECO:0007669"/>
    <property type="project" value="InterPro"/>
</dbReference>
<dbReference type="Gene3D" id="3.40.630.30">
    <property type="match status" value="1"/>
</dbReference>
<dbReference type="AlphaFoldDB" id="A0A645AJ19"/>
<reference evidence="2" key="1">
    <citation type="submission" date="2019-08" db="EMBL/GenBank/DDBJ databases">
        <authorList>
            <person name="Kucharzyk K."/>
            <person name="Murdoch R.W."/>
            <person name="Higgins S."/>
            <person name="Loffler F."/>
        </authorList>
    </citation>
    <scope>NUCLEOTIDE SEQUENCE</scope>
</reference>
<accession>A0A645AJ19</accession>
<dbReference type="EMBL" id="VSSQ01013996">
    <property type="protein sequence ID" value="MPM52718.1"/>
    <property type="molecule type" value="Genomic_DNA"/>
</dbReference>
<organism evidence="2">
    <name type="scientific">bioreactor metagenome</name>
    <dbReference type="NCBI Taxonomy" id="1076179"/>
    <lineage>
        <taxon>unclassified sequences</taxon>
        <taxon>metagenomes</taxon>
        <taxon>ecological metagenomes</taxon>
    </lineage>
</organism>
<protein>
    <recommendedName>
        <fullName evidence="1">N-acetyltransferase domain-containing protein</fullName>
    </recommendedName>
</protein>
<proteinExistence type="predicted"/>
<dbReference type="CDD" id="cd04301">
    <property type="entry name" value="NAT_SF"/>
    <property type="match status" value="1"/>
</dbReference>
<dbReference type="Pfam" id="PF13420">
    <property type="entry name" value="Acetyltransf_4"/>
    <property type="match status" value="1"/>
</dbReference>
<evidence type="ECO:0000313" key="2">
    <source>
        <dbReference type="EMBL" id="MPM52718.1"/>
    </source>
</evidence>
<gene>
    <name evidence="2" type="ORF">SDC9_99479</name>
</gene>